<dbReference type="SUPFAM" id="SSF49785">
    <property type="entry name" value="Galactose-binding domain-like"/>
    <property type="match status" value="1"/>
</dbReference>
<protein>
    <submittedName>
        <fullName evidence="4">F5/8 type C domain-containing protein</fullName>
    </submittedName>
</protein>
<name>A0A9P1G190_9DINO</name>
<dbReference type="EMBL" id="CAMXCT030002112">
    <property type="protein sequence ID" value="CAL4783063.1"/>
    <property type="molecule type" value="Genomic_DNA"/>
</dbReference>
<keyword evidence="5" id="KW-1185">Reference proteome</keyword>
<dbReference type="InterPro" id="IPR000421">
    <property type="entry name" value="FA58C"/>
</dbReference>
<dbReference type="EMBL" id="CAMXCT020002112">
    <property type="protein sequence ID" value="CAL1149126.1"/>
    <property type="molecule type" value="Genomic_DNA"/>
</dbReference>
<organism evidence="2">
    <name type="scientific">Cladocopium goreaui</name>
    <dbReference type="NCBI Taxonomy" id="2562237"/>
    <lineage>
        <taxon>Eukaryota</taxon>
        <taxon>Sar</taxon>
        <taxon>Alveolata</taxon>
        <taxon>Dinophyceae</taxon>
        <taxon>Suessiales</taxon>
        <taxon>Symbiodiniaceae</taxon>
        <taxon>Cladocopium</taxon>
    </lineage>
</organism>
<feature type="domain" description="F5/8 type C" evidence="1">
    <location>
        <begin position="18"/>
        <end position="128"/>
    </location>
</feature>
<proteinExistence type="predicted"/>
<reference evidence="3" key="2">
    <citation type="submission" date="2024-04" db="EMBL/GenBank/DDBJ databases">
        <authorList>
            <person name="Chen Y."/>
            <person name="Shah S."/>
            <person name="Dougan E. K."/>
            <person name="Thang M."/>
            <person name="Chan C."/>
        </authorList>
    </citation>
    <scope>NUCLEOTIDE SEQUENCE [LARGE SCALE GENOMIC DNA]</scope>
</reference>
<gene>
    <name evidence="2" type="ORF">C1SCF055_LOCUS22278</name>
</gene>
<comment type="caution">
    <text evidence="2">The sequence shown here is derived from an EMBL/GenBank/DDBJ whole genome shotgun (WGS) entry which is preliminary data.</text>
</comment>
<evidence type="ECO:0000313" key="3">
    <source>
        <dbReference type="EMBL" id="CAL1149126.1"/>
    </source>
</evidence>
<dbReference type="AlphaFoldDB" id="A0A9P1G190"/>
<evidence type="ECO:0000313" key="2">
    <source>
        <dbReference type="EMBL" id="CAI3995751.1"/>
    </source>
</evidence>
<sequence>MGCSICIFGACCVRADGCTDSWDLYEFAIYDTAGERIMTSSRASSGYGKSNTEGKALDFNTDTWWEGDYDIGMGCGCWEEHKVGGQWMIVDLGEPKTVKNIMVIQGGVNDVWAVSQVQIECSQDMVTWDRSPLRFSVSYGQTQLLCSQQGCVVTTCEFRSLEECTWQDACSPVVAGSCSWKLGASLWALWAFGALSWTSF</sequence>
<evidence type="ECO:0000259" key="1">
    <source>
        <dbReference type="PROSITE" id="PS50022"/>
    </source>
</evidence>
<accession>A0A9P1G190</accession>
<dbReference type="OrthoDB" id="408385at2759"/>
<dbReference type="EMBL" id="CAMXCT010002112">
    <property type="protein sequence ID" value="CAI3995751.1"/>
    <property type="molecule type" value="Genomic_DNA"/>
</dbReference>
<dbReference type="Proteomes" id="UP001152797">
    <property type="component" value="Unassembled WGS sequence"/>
</dbReference>
<reference evidence="2" key="1">
    <citation type="submission" date="2022-10" db="EMBL/GenBank/DDBJ databases">
        <authorList>
            <person name="Chen Y."/>
            <person name="Dougan E. K."/>
            <person name="Chan C."/>
            <person name="Rhodes N."/>
            <person name="Thang M."/>
        </authorList>
    </citation>
    <scope>NUCLEOTIDE SEQUENCE</scope>
</reference>
<dbReference type="Gene3D" id="2.60.120.260">
    <property type="entry name" value="Galactose-binding domain-like"/>
    <property type="match status" value="1"/>
</dbReference>
<dbReference type="InterPro" id="IPR008979">
    <property type="entry name" value="Galactose-bd-like_sf"/>
</dbReference>
<evidence type="ECO:0000313" key="4">
    <source>
        <dbReference type="EMBL" id="CAL4783063.1"/>
    </source>
</evidence>
<evidence type="ECO:0000313" key="5">
    <source>
        <dbReference type="Proteomes" id="UP001152797"/>
    </source>
</evidence>
<dbReference type="PROSITE" id="PS50022">
    <property type="entry name" value="FA58C_3"/>
    <property type="match status" value="1"/>
</dbReference>